<dbReference type="InterPro" id="IPR002933">
    <property type="entry name" value="Peptidase_M20"/>
</dbReference>
<dbReference type="GO" id="GO:0009014">
    <property type="term" value="F:succinyl-diaminopimelate desuccinylase activity"/>
    <property type="evidence" value="ECO:0007669"/>
    <property type="project" value="TreeGrafter"/>
</dbReference>
<dbReference type="Gene3D" id="3.40.630.10">
    <property type="entry name" value="Zn peptidases"/>
    <property type="match status" value="1"/>
</dbReference>
<dbReference type="EMBL" id="DF968066">
    <property type="protein sequence ID" value="GAP03093.1"/>
    <property type="molecule type" value="Genomic_DNA"/>
</dbReference>
<keyword evidence="3" id="KW-0378">Hydrolase</keyword>
<dbReference type="InterPro" id="IPR051458">
    <property type="entry name" value="Cyt/Met_Dipeptidase"/>
</dbReference>
<proteinExistence type="predicted"/>
<dbReference type="Proteomes" id="UP000061227">
    <property type="component" value="Unassembled WGS sequence"/>
</dbReference>
<dbReference type="PANTHER" id="PTHR43270:SF8">
    <property type="entry name" value="DI- AND TRIPEPTIDASE DUG2-RELATED"/>
    <property type="match status" value="1"/>
</dbReference>
<dbReference type="SUPFAM" id="SSF55031">
    <property type="entry name" value="Bacterial exopeptidase dimerisation domain"/>
    <property type="match status" value="1"/>
</dbReference>
<dbReference type="PANTHER" id="PTHR43270">
    <property type="entry name" value="BETA-ALA-HIS DIPEPTIDASE"/>
    <property type="match status" value="1"/>
</dbReference>
<dbReference type="Gene3D" id="3.30.70.360">
    <property type="match status" value="1"/>
</dbReference>
<dbReference type="STRING" id="220714.SAMN05660469_0861"/>
<dbReference type="NCBIfam" id="NF005034">
    <property type="entry name" value="PRK06446.1"/>
    <property type="match status" value="1"/>
</dbReference>
<evidence type="ECO:0000256" key="2">
    <source>
        <dbReference type="ARBA" id="ARBA00022723"/>
    </source>
</evidence>
<name>A0A3F3HAE9_9LACO</name>
<evidence type="ECO:0000259" key="4">
    <source>
        <dbReference type="Pfam" id="PF07687"/>
    </source>
</evidence>
<reference evidence="5 6" key="1">
    <citation type="journal article" date="2015" name="BMC Genomics">
        <title>Comparative genomics of Fructobacillus spp. and Leuconostoc spp. reveals niche-specific evolution of Fructobacillus spp.</title>
        <authorList>
            <person name="Endo A."/>
            <person name="Tanizawa Y."/>
            <person name="Tanaka N."/>
            <person name="Maeno S."/>
            <person name="Kumar H."/>
            <person name="Shiwa Y."/>
            <person name="Okada S."/>
            <person name="Yoshikawa H."/>
            <person name="Dicks L."/>
            <person name="Nakagawa J."/>
            <person name="Arita M."/>
        </authorList>
    </citation>
    <scope>NUCLEOTIDE SEQUENCE [LARGE SCALE GENOMIC DNA]</scope>
    <source>
        <strain evidence="5 6">DSM 15468</strain>
    </source>
</reference>
<dbReference type="Pfam" id="PF01546">
    <property type="entry name" value="Peptidase_M20"/>
    <property type="match status" value="1"/>
</dbReference>
<dbReference type="InterPro" id="IPR011650">
    <property type="entry name" value="Peptidase_M20_dimer"/>
</dbReference>
<dbReference type="Pfam" id="PF07687">
    <property type="entry name" value="M20_dimer"/>
    <property type="match status" value="1"/>
</dbReference>
<dbReference type="GO" id="GO:0008233">
    <property type="term" value="F:peptidase activity"/>
    <property type="evidence" value="ECO:0007669"/>
    <property type="project" value="UniProtKB-KW"/>
</dbReference>
<dbReference type="SUPFAM" id="SSF53187">
    <property type="entry name" value="Zn-dependent exopeptidases"/>
    <property type="match status" value="1"/>
</dbReference>
<evidence type="ECO:0000256" key="1">
    <source>
        <dbReference type="ARBA" id="ARBA00022670"/>
    </source>
</evidence>
<keyword evidence="2" id="KW-0479">Metal-binding</keyword>
<dbReference type="GO" id="GO:0005829">
    <property type="term" value="C:cytosol"/>
    <property type="evidence" value="ECO:0007669"/>
    <property type="project" value="TreeGrafter"/>
</dbReference>
<dbReference type="AlphaFoldDB" id="A0A3F3HAE9"/>
<dbReference type="GO" id="GO:0046872">
    <property type="term" value="F:metal ion binding"/>
    <property type="evidence" value="ECO:0007669"/>
    <property type="project" value="UniProtKB-KW"/>
</dbReference>
<gene>
    <name evidence="5" type="primary">dapE1</name>
    <name evidence="5" type="ORF">FPFC_040860</name>
</gene>
<dbReference type="InterPro" id="IPR036264">
    <property type="entry name" value="Bact_exopeptidase_dim_dom"/>
</dbReference>
<keyword evidence="1" id="KW-0645">Protease</keyword>
<dbReference type="GO" id="GO:0006508">
    <property type="term" value="P:proteolysis"/>
    <property type="evidence" value="ECO:0007669"/>
    <property type="project" value="UniProtKB-KW"/>
</dbReference>
<evidence type="ECO:0000313" key="6">
    <source>
        <dbReference type="Proteomes" id="UP000061227"/>
    </source>
</evidence>
<dbReference type="RefSeq" id="WP_059378385.1">
    <property type="nucleotide sequence ID" value="NZ_DF968066.1"/>
</dbReference>
<dbReference type="OrthoDB" id="9792335at2"/>
<accession>A0A3F3HAE9</accession>
<protein>
    <submittedName>
        <fullName evidence="5">Acetylornithine deacetylase/succinyl-diaminopimelate desuccinylase-like protein</fullName>
    </submittedName>
</protein>
<evidence type="ECO:0000256" key="3">
    <source>
        <dbReference type="ARBA" id="ARBA00022801"/>
    </source>
</evidence>
<organism evidence="5 6">
    <name type="scientific">Fructobacillus pseudoficulneus</name>
    <dbReference type="NCBI Taxonomy" id="220714"/>
    <lineage>
        <taxon>Bacteria</taxon>
        <taxon>Bacillati</taxon>
        <taxon>Bacillota</taxon>
        <taxon>Bacilli</taxon>
        <taxon>Lactobacillales</taxon>
        <taxon>Lactobacillaceae</taxon>
        <taxon>Fructobacillus</taxon>
    </lineage>
</organism>
<evidence type="ECO:0000313" key="5">
    <source>
        <dbReference type="EMBL" id="GAP03093.1"/>
    </source>
</evidence>
<dbReference type="GO" id="GO:0009089">
    <property type="term" value="P:lysine biosynthetic process via diaminopimelate"/>
    <property type="evidence" value="ECO:0007669"/>
    <property type="project" value="TreeGrafter"/>
</dbReference>
<sequence>MNREKFDNYVNQHLTDYFPYLALESISTQNKNIPETAAWLQEQFDQLGATETEVWHDQGANPVVYAYFKGNSDKTVLFYNHYDVQPSDPLPEWHTDPFQATVKDDKIYARGICDDKGELISRLTVVKYFMENGGLPVNLKFFVEGAEEIGSPKVGDYVKAHQDKLTSDVCIWEGGGKDENEDFQITCGLKGIIAFDLEVTTAARDIHSSLAAYAPNAAWRLVQALNSMKSFDGDVLVDGFYDEVKELPAATQNVVQETTFNRQKAIENAGIKAELVSDQPEYDLVNGTTMTINGLSSGYQGAGVKTIIPKTASAKVDCRLVPDQDPDEIFDLVRKHLDRNGFNDIKLTKTASVQPFRTNLDDSFVKLAQSVANEVYGDHVALVPNMAGGGPAFPFYDVLNDAIIMVGVHYAGSGPHAPNEHIRIQDFVEGSAFMAELLEHYSRTN</sequence>
<feature type="domain" description="Peptidase M20 dimerisation" evidence="4">
    <location>
        <begin position="188"/>
        <end position="340"/>
    </location>
</feature>
<keyword evidence="6" id="KW-1185">Reference proteome</keyword>